<evidence type="ECO:0000313" key="2">
    <source>
        <dbReference type="Proteomes" id="UP001215503"/>
    </source>
</evidence>
<dbReference type="RefSeq" id="WP_275821614.1">
    <property type="nucleotide sequence ID" value="NZ_JARHUD010000004.1"/>
</dbReference>
<accession>A0ABT5YLL0</accession>
<reference evidence="1 2" key="1">
    <citation type="submission" date="2023-03" db="EMBL/GenBank/DDBJ databases">
        <title>Fodinicurvata sp. CAU 1616 isolated from sea sendiment.</title>
        <authorList>
            <person name="Kim W."/>
        </authorList>
    </citation>
    <scope>NUCLEOTIDE SEQUENCE [LARGE SCALE GENOMIC DNA]</scope>
    <source>
        <strain evidence="1 2">CAU 1616</strain>
    </source>
</reference>
<evidence type="ECO:0008006" key="3">
    <source>
        <dbReference type="Google" id="ProtNLM"/>
    </source>
</evidence>
<sequence>MALLSVPSEWANRMRGRSLRSLLVLAALLLVSLPLSACGEHRRAALQVTPRSLEASDPAVWQNLAQRPSQVSPCGDPEVYHVDSQSLPPLLPKLPACSVVILEPGHYGEIMPVELDGLTLRCAVTALRRGHPNPYGCSVRTIVPVRIGALIVENMIFNGIATNYGGTEDYGLEIHIVETVRISDNVFNGMYNHDISTKENVGLTEVFDNLFVRCARHCVEVGQNGNVVSRPQQSGVMFIRGNRFHDPLLHAITQRSNSTLLVEGNLFRDVTGRSIQNWPYWQRYDYGQPNGPEPLLLPKAPLRSVITNNFFEGRNRLRFEGRGIADDLVLIHGNRGPFACVRVEIPKGTAAAHARIETRAPPRLDPQSDVTC</sequence>
<dbReference type="Gene3D" id="2.160.20.10">
    <property type="entry name" value="Single-stranded right-handed beta-helix, Pectin lyase-like"/>
    <property type="match status" value="1"/>
</dbReference>
<dbReference type="SUPFAM" id="SSF51126">
    <property type="entry name" value="Pectin lyase-like"/>
    <property type="match status" value="1"/>
</dbReference>
<keyword evidence="2" id="KW-1185">Reference proteome</keyword>
<dbReference type="EMBL" id="JARHUD010000004">
    <property type="protein sequence ID" value="MDF2095825.1"/>
    <property type="molecule type" value="Genomic_DNA"/>
</dbReference>
<organism evidence="1 2">
    <name type="scientific">Aquibaculum arenosum</name>
    <dbReference type="NCBI Taxonomy" id="3032591"/>
    <lineage>
        <taxon>Bacteria</taxon>
        <taxon>Pseudomonadati</taxon>
        <taxon>Pseudomonadota</taxon>
        <taxon>Alphaproteobacteria</taxon>
        <taxon>Rhodospirillales</taxon>
        <taxon>Rhodovibrionaceae</taxon>
        <taxon>Aquibaculum</taxon>
    </lineage>
</organism>
<dbReference type="Proteomes" id="UP001215503">
    <property type="component" value="Unassembled WGS sequence"/>
</dbReference>
<dbReference type="InterPro" id="IPR011050">
    <property type="entry name" value="Pectin_lyase_fold/virulence"/>
</dbReference>
<name>A0ABT5YLL0_9PROT</name>
<gene>
    <name evidence="1" type="ORF">P2G67_07540</name>
</gene>
<proteinExistence type="predicted"/>
<dbReference type="InterPro" id="IPR012334">
    <property type="entry name" value="Pectin_lyas_fold"/>
</dbReference>
<protein>
    <recommendedName>
        <fullName evidence="3">Right handed beta helix domain-containing protein</fullName>
    </recommendedName>
</protein>
<evidence type="ECO:0000313" key="1">
    <source>
        <dbReference type="EMBL" id="MDF2095825.1"/>
    </source>
</evidence>
<comment type="caution">
    <text evidence="1">The sequence shown here is derived from an EMBL/GenBank/DDBJ whole genome shotgun (WGS) entry which is preliminary data.</text>
</comment>